<dbReference type="EMBL" id="LSMT01000326">
    <property type="protein sequence ID" value="PFX20223.1"/>
    <property type="molecule type" value="Genomic_DNA"/>
</dbReference>
<evidence type="ECO:0000256" key="6">
    <source>
        <dbReference type="ARBA" id="ARBA00022918"/>
    </source>
</evidence>
<feature type="compositionally biased region" description="Acidic residues" evidence="7">
    <location>
        <begin position="231"/>
        <end position="240"/>
    </location>
</feature>
<dbReference type="AlphaFoldDB" id="A0A2B4RTU7"/>
<gene>
    <name evidence="9" type="primary">pol</name>
    <name evidence="9" type="ORF">AWC38_SpisGene15357</name>
</gene>
<keyword evidence="5" id="KW-0378">Hydrolase</keyword>
<dbReference type="GO" id="GO:0016787">
    <property type="term" value="F:hydrolase activity"/>
    <property type="evidence" value="ECO:0007669"/>
    <property type="project" value="UniProtKB-KW"/>
</dbReference>
<feature type="domain" description="Reverse transcriptase RNase H-like" evidence="8">
    <location>
        <begin position="75"/>
        <end position="174"/>
    </location>
</feature>
<dbReference type="GO" id="GO:0004519">
    <property type="term" value="F:endonuclease activity"/>
    <property type="evidence" value="ECO:0007669"/>
    <property type="project" value="UniProtKB-KW"/>
</dbReference>
<dbReference type="SUPFAM" id="SSF56672">
    <property type="entry name" value="DNA/RNA polymerases"/>
    <property type="match status" value="1"/>
</dbReference>
<dbReference type="InterPro" id="IPR050951">
    <property type="entry name" value="Retrovirus_Pol_polyprotein"/>
</dbReference>
<evidence type="ECO:0000256" key="4">
    <source>
        <dbReference type="ARBA" id="ARBA00022759"/>
    </source>
</evidence>
<protein>
    <submittedName>
        <fullName evidence="9">Retrovirus-related Pol polyprotein from transposon 17.6</fullName>
    </submittedName>
</protein>
<dbReference type="FunFam" id="3.10.20.370:FF:000001">
    <property type="entry name" value="Retrovirus-related Pol polyprotein from transposon 17.6-like protein"/>
    <property type="match status" value="1"/>
</dbReference>
<dbReference type="Proteomes" id="UP000225706">
    <property type="component" value="Unassembled WGS sequence"/>
</dbReference>
<keyword evidence="4" id="KW-0255">Endonuclease</keyword>
<keyword evidence="1" id="KW-0808">Transferase</keyword>
<evidence type="ECO:0000259" key="8">
    <source>
        <dbReference type="Pfam" id="PF17917"/>
    </source>
</evidence>
<feature type="compositionally biased region" description="Polar residues" evidence="7">
    <location>
        <begin position="189"/>
        <end position="199"/>
    </location>
</feature>
<evidence type="ECO:0000313" key="9">
    <source>
        <dbReference type="EMBL" id="PFX20223.1"/>
    </source>
</evidence>
<keyword evidence="2" id="KW-0548">Nucleotidyltransferase</keyword>
<accession>A0A2B4RTU7</accession>
<evidence type="ECO:0000313" key="10">
    <source>
        <dbReference type="Proteomes" id="UP000225706"/>
    </source>
</evidence>
<proteinExistence type="predicted"/>
<dbReference type="Gene3D" id="3.30.70.270">
    <property type="match status" value="1"/>
</dbReference>
<keyword evidence="10" id="KW-1185">Reference proteome</keyword>
<name>A0A2B4RTU7_STYPI</name>
<dbReference type="PANTHER" id="PTHR37984">
    <property type="entry name" value="PROTEIN CBG26694"/>
    <property type="match status" value="1"/>
</dbReference>
<dbReference type="GO" id="GO:0003964">
    <property type="term" value="F:RNA-directed DNA polymerase activity"/>
    <property type="evidence" value="ECO:0007669"/>
    <property type="project" value="UniProtKB-KW"/>
</dbReference>
<evidence type="ECO:0000256" key="7">
    <source>
        <dbReference type="SAM" id="MobiDB-lite"/>
    </source>
</evidence>
<keyword evidence="6" id="KW-0695">RNA-directed DNA polymerase</keyword>
<reference evidence="10" key="1">
    <citation type="journal article" date="2017" name="bioRxiv">
        <title>Comparative analysis of the genomes of Stylophora pistillata and Acropora digitifera provides evidence for extensive differences between species of corals.</title>
        <authorList>
            <person name="Voolstra C.R."/>
            <person name="Li Y."/>
            <person name="Liew Y.J."/>
            <person name="Baumgarten S."/>
            <person name="Zoccola D."/>
            <person name="Flot J.-F."/>
            <person name="Tambutte S."/>
            <person name="Allemand D."/>
            <person name="Aranda M."/>
        </authorList>
    </citation>
    <scope>NUCLEOTIDE SEQUENCE [LARGE SCALE GENOMIC DNA]</scope>
</reference>
<dbReference type="Pfam" id="PF17917">
    <property type="entry name" value="RT_RNaseH"/>
    <property type="match status" value="1"/>
</dbReference>
<evidence type="ECO:0000256" key="1">
    <source>
        <dbReference type="ARBA" id="ARBA00022679"/>
    </source>
</evidence>
<dbReference type="FunFam" id="3.30.70.270:FF:000020">
    <property type="entry name" value="Transposon Tf2-6 polyprotein-like Protein"/>
    <property type="match status" value="1"/>
</dbReference>
<dbReference type="CDD" id="cd09274">
    <property type="entry name" value="RNase_HI_RT_Ty3"/>
    <property type="match status" value="1"/>
</dbReference>
<feature type="region of interest" description="Disordered" evidence="7">
    <location>
        <begin position="184"/>
        <end position="263"/>
    </location>
</feature>
<evidence type="ECO:0000256" key="2">
    <source>
        <dbReference type="ARBA" id="ARBA00022695"/>
    </source>
</evidence>
<dbReference type="InterPro" id="IPR043128">
    <property type="entry name" value="Rev_trsase/Diguanyl_cyclase"/>
</dbReference>
<evidence type="ECO:0000256" key="5">
    <source>
        <dbReference type="ARBA" id="ARBA00022801"/>
    </source>
</evidence>
<dbReference type="InterPro" id="IPR041373">
    <property type="entry name" value="RT_RNaseH"/>
</dbReference>
<evidence type="ECO:0000256" key="3">
    <source>
        <dbReference type="ARBA" id="ARBA00022722"/>
    </source>
</evidence>
<comment type="caution">
    <text evidence="9">The sequence shown here is derived from an EMBL/GenBank/DDBJ whole genome shotgun (WGS) entry which is preliminary data.</text>
</comment>
<organism evidence="9 10">
    <name type="scientific">Stylophora pistillata</name>
    <name type="common">Smooth cauliflower coral</name>
    <dbReference type="NCBI Taxonomy" id="50429"/>
    <lineage>
        <taxon>Eukaryota</taxon>
        <taxon>Metazoa</taxon>
        <taxon>Cnidaria</taxon>
        <taxon>Anthozoa</taxon>
        <taxon>Hexacorallia</taxon>
        <taxon>Scleractinia</taxon>
        <taxon>Astrocoeniina</taxon>
        <taxon>Pocilloporidae</taxon>
        <taxon>Stylophora</taxon>
    </lineage>
</organism>
<dbReference type="PANTHER" id="PTHR37984:SF8">
    <property type="entry name" value="CCHC-TYPE DOMAIN-CONTAINING PROTEIN"/>
    <property type="match status" value="1"/>
</dbReference>
<keyword evidence="3" id="KW-0540">Nuclease</keyword>
<dbReference type="InterPro" id="IPR043502">
    <property type="entry name" value="DNA/RNA_pol_sf"/>
</dbReference>
<dbReference type="STRING" id="50429.A0A2B4RTU7"/>
<sequence length="263" mass="29682">MPAPTDKKGVERLLGTINYLGKFIPNLATVTEPIRILLRKDIKFQWSYEQDIALQEIKNILTKDGGPVLRFFDVQIPVTISCDASPTSLGGVLLQGGRPVAYASRSLTDAESRYGQIEKELLAIQFSLERFNQYTYGKKVTIESDHKPLEAIVKKALASAPPRLQRILLRMQKYDYTLEYKPGKEKQSITDISPNTDSPTVRAYEHSPSKETADQAIPLVEKPTTTYLNQEEIDSSEDEIPEPHKTASGRTVRRPLRFKDYVA</sequence>
<feature type="compositionally biased region" description="Basic and acidic residues" evidence="7">
    <location>
        <begin position="203"/>
        <end position="213"/>
    </location>
</feature>